<protein>
    <submittedName>
        <fullName evidence="2">Uncharacterized protein</fullName>
    </submittedName>
</protein>
<evidence type="ECO:0000313" key="3">
    <source>
        <dbReference type="Proteomes" id="UP000683360"/>
    </source>
</evidence>
<keyword evidence="1" id="KW-0812">Transmembrane</keyword>
<gene>
    <name evidence="2" type="ORF">MEDL_58283</name>
</gene>
<comment type="caution">
    <text evidence="2">The sequence shown here is derived from an EMBL/GenBank/DDBJ whole genome shotgun (WGS) entry which is preliminary data.</text>
</comment>
<keyword evidence="3" id="KW-1185">Reference proteome</keyword>
<dbReference type="AlphaFoldDB" id="A0A8S3UL49"/>
<sequence length="162" mass="18605">MTHSEAFSSKPDVTEKETKFRRLLGIPVTRFVRINNYCSEVDPTNAYLKTVIPSLDVPVLQLMTQVLPREQNDDIEPERDRLDIVRGHVNRYWKPGSALVATVIISMLLCGTLGIVFIVLVCVILSLFYFWKGQDLFTFLNEFVSLDKPKMESNFSFCLNHC</sequence>
<name>A0A8S3UL49_MYTED</name>
<proteinExistence type="predicted"/>
<keyword evidence="1" id="KW-1133">Transmembrane helix</keyword>
<evidence type="ECO:0000313" key="2">
    <source>
        <dbReference type="EMBL" id="CAG2246312.1"/>
    </source>
</evidence>
<organism evidence="2 3">
    <name type="scientific">Mytilus edulis</name>
    <name type="common">Blue mussel</name>
    <dbReference type="NCBI Taxonomy" id="6550"/>
    <lineage>
        <taxon>Eukaryota</taxon>
        <taxon>Metazoa</taxon>
        <taxon>Spiralia</taxon>
        <taxon>Lophotrochozoa</taxon>
        <taxon>Mollusca</taxon>
        <taxon>Bivalvia</taxon>
        <taxon>Autobranchia</taxon>
        <taxon>Pteriomorphia</taxon>
        <taxon>Mytilida</taxon>
        <taxon>Mytiloidea</taxon>
        <taxon>Mytilidae</taxon>
        <taxon>Mytilinae</taxon>
        <taxon>Mytilus</taxon>
    </lineage>
</organism>
<accession>A0A8S3UL49</accession>
<dbReference type="EMBL" id="CAJPWZ010002853">
    <property type="protein sequence ID" value="CAG2246312.1"/>
    <property type="molecule type" value="Genomic_DNA"/>
</dbReference>
<dbReference type="Proteomes" id="UP000683360">
    <property type="component" value="Unassembled WGS sequence"/>
</dbReference>
<feature type="transmembrane region" description="Helical" evidence="1">
    <location>
        <begin position="98"/>
        <end position="131"/>
    </location>
</feature>
<reference evidence="2" key="1">
    <citation type="submission" date="2021-03" db="EMBL/GenBank/DDBJ databases">
        <authorList>
            <person name="Bekaert M."/>
        </authorList>
    </citation>
    <scope>NUCLEOTIDE SEQUENCE</scope>
</reference>
<keyword evidence="1" id="KW-0472">Membrane</keyword>
<evidence type="ECO:0000256" key="1">
    <source>
        <dbReference type="SAM" id="Phobius"/>
    </source>
</evidence>
<dbReference type="OrthoDB" id="6149413at2759"/>